<comment type="caution">
    <text evidence="3">The sequence shown here is derived from an EMBL/GenBank/DDBJ whole genome shotgun (WGS) entry which is preliminary data.</text>
</comment>
<dbReference type="Pfam" id="PF15978">
    <property type="entry name" value="TnsD"/>
    <property type="match status" value="1"/>
</dbReference>
<feature type="domain" description="Transposon Tn7 transposition protein TnsD C-terminal" evidence="2">
    <location>
        <begin position="347"/>
        <end position="432"/>
    </location>
</feature>
<dbReference type="AlphaFoldDB" id="A0A1X0ZDZ5"/>
<dbReference type="RefSeq" id="WP_031312166.1">
    <property type="nucleotide sequence ID" value="NZ_AP015029.1"/>
</dbReference>
<protein>
    <submittedName>
        <fullName evidence="3">Uncharacterized protein</fullName>
    </submittedName>
</protein>
<reference evidence="3 4" key="1">
    <citation type="submission" date="2016-08" db="EMBL/GenBank/DDBJ databases">
        <authorList>
            <person name="Seilhamer J.J."/>
        </authorList>
    </citation>
    <scope>NUCLEOTIDE SEQUENCE [LARGE SCALE GENOMIC DNA]</scope>
    <source>
        <strain evidence="3 4">KT-27</strain>
    </source>
</reference>
<evidence type="ECO:0000313" key="3">
    <source>
        <dbReference type="EMBL" id="POF87014.1"/>
    </source>
</evidence>
<dbReference type="InterPro" id="IPR009492">
    <property type="entry name" value="TniQ"/>
</dbReference>
<evidence type="ECO:0000313" key="4">
    <source>
        <dbReference type="Proteomes" id="UP000237194"/>
    </source>
</evidence>
<dbReference type="Pfam" id="PF06527">
    <property type="entry name" value="TniQ"/>
    <property type="match status" value="1"/>
</dbReference>
<dbReference type="EMBL" id="MIND01000018">
    <property type="protein sequence ID" value="POF87014.1"/>
    <property type="molecule type" value="Genomic_DNA"/>
</dbReference>
<accession>A0A1X0ZDZ5</accession>
<reference evidence="3 4" key="2">
    <citation type="submission" date="2018-03" db="EMBL/GenBank/DDBJ databases">
        <title>Draft genome of Pseudomonas putida strain KT-27.</title>
        <authorList>
            <person name="Yoshizawa S."/>
            <person name="Khan N.H."/>
            <person name="Nishimura M."/>
            <person name="Chiura H.X."/>
            <person name="Ogura Y."/>
            <person name="Hayashi T."/>
            <person name="Kogure K."/>
        </authorList>
    </citation>
    <scope>NUCLEOTIDE SEQUENCE [LARGE SCALE GENOMIC DNA]</scope>
    <source>
        <strain evidence="3 4">KT-27</strain>
    </source>
</reference>
<proteinExistence type="predicted"/>
<dbReference type="Proteomes" id="UP000237194">
    <property type="component" value="Unassembled WGS sequence"/>
</dbReference>
<evidence type="ECO:0000259" key="1">
    <source>
        <dbReference type="Pfam" id="PF06527"/>
    </source>
</evidence>
<feature type="domain" description="TniQ" evidence="1">
    <location>
        <begin position="6"/>
        <end position="159"/>
    </location>
</feature>
<evidence type="ECO:0000259" key="2">
    <source>
        <dbReference type="Pfam" id="PF15978"/>
    </source>
</evidence>
<name>A0A1X0ZDZ5_PSEPU</name>
<dbReference type="InterPro" id="IPR032750">
    <property type="entry name" value="TnsD_C"/>
</dbReference>
<sequence length="492" mass="56503">MANLLFFPQPFPDESLYSLAVRYHKLAANPGYRVSSHELFGSYSRTCGSILPCCLGALSERLGGAIPVGELINRFTLLPLYLPFLNEQKGRDAVVLMGGNRGTGLKMALGITASRFLQHASFRYCESCVGQDMLECGLAYWHRIHQASGICVCPRHSEVLQAMRFPKGADWRCMLLPGESGGTPVMDCGEHSAAIAIARMQLWGLDHPDEIKAIQAGNFFRTRLDEMSFIRSGRIREGMLREFLTRRLRCSPSAAEFEEMVRSCDWVLQIIRRRERIVQPFKFYFLCWLLDLELEHLKTYCPEADISAGVMVCRDRPNNLTDDNDLQARRLAFANSANPKCHDKPGYQWLYRHDREWLVNYVAANPYLRDRKIRIDWQSRDFTLASELAKARAILLSVHGKPQQVTRAALCRLVVNAHAFLKMPEHFPRSIRLMADLLESTHDHQLRKIRWAIREYSLTEHCAMSVLYRYAGIRISRVSEDEILMQIRDDMD</sequence>
<organism evidence="3 4">
    <name type="scientific">Pseudomonas putida</name>
    <name type="common">Arthrobacter siderocapsulatus</name>
    <dbReference type="NCBI Taxonomy" id="303"/>
    <lineage>
        <taxon>Bacteria</taxon>
        <taxon>Pseudomonadati</taxon>
        <taxon>Pseudomonadota</taxon>
        <taxon>Gammaproteobacteria</taxon>
        <taxon>Pseudomonadales</taxon>
        <taxon>Pseudomonadaceae</taxon>
        <taxon>Pseudomonas</taxon>
    </lineage>
</organism>
<gene>
    <name evidence="3" type="ORF">BGP80_03250</name>
</gene>